<dbReference type="InterPro" id="IPR051906">
    <property type="entry name" value="TolC-like"/>
</dbReference>
<comment type="subcellular location">
    <subcellularLocation>
        <location evidence="1">Cell outer membrane</location>
    </subcellularLocation>
</comment>
<evidence type="ECO:0000313" key="7">
    <source>
        <dbReference type="EMBL" id="SFW79937.1"/>
    </source>
</evidence>
<evidence type="ECO:0000256" key="4">
    <source>
        <dbReference type="ARBA" id="ARBA00023136"/>
    </source>
</evidence>
<dbReference type="GO" id="GO:0015288">
    <property type="term" value="F:porin activity"/>
    <property type="evidence" value="ECO:0007669"/>
    <property type="project" value="TreeGrafter"/>
</dbReference>
<evidence type="ECO:0000256" key="2">
    <source>
        <dbReference type="ARBA" id="ARBA00022452"/>
    </source>
</evidence>
<keyword evidence="5" id="KW-0998">Cell outer membrane</keyword>
<dbReference type="Proteomes" id="UP000183788">
    <property type="component" value="Unassembled WGS sequence"/>
</dbReference>
<evidence type="ECO:0000313" key="10">
    <source>
        <dbReference type="Proteomes" id="UP001326715"/>
    </source>
</evidence>
<accession>A0A1K1S6G2</accession>
<feature type="signal peptide" evidence="6">
    <location>
        <begin position="1"/>
        <end position="18"/>
    </location>
</feature>
<dbReference type="EMBL" id="CP140154">
    <property type="protein sequence ID" value="WQG92231.1"/>
    <property type="molecule type" value="Genomic_DNA"/>
</dbReference>
<keyword evidence="4" id="KW-0472">Membrane</keyword>
<dbReference type="EMBL" id="FPIZ01000018">
    <property type="protein sequence ID" value="SFW79937.1"/>
    <property type="molecule type" value="Genomic_DNA"/>
</dbReference>
<dbReference type="STRING" id="1004.SAMN05661012_04869"/>
<name>A0A1K1S6G2_9BACT</name>
<organism evidence="7 9">
    <name type="scientific">Chitinophaga sancti</name>
    <dbReference type="NCBI Taxonomy" id="1004"/>
    <lineage>
        <taxon>Bacteria</taxon>
        <taxon>Pseudomonadati</taxon>
        <taxon>Bacteroidota</taxon>
        <taxon>Chitinophagia</taxon>
        <taxon>Chitinophagales</taxon>
        <taxon>Chitinophagaceae</taxon>
        <taxon>Chitinophaga</taxon>
    </lineage>
</organism>
<protein>
    <submittedName>
        <fullName evidence="7">Outer membrane efflux protein</fullName>
    </submittedName>
    <submittedName>
        <fullName evidence="8">TolC family protein</fullName>
    </submittedName>
</protein>
<dbReference type="PANTHER" id="PTHR30026:SF20">
    <property type="entry name" value="OUTER MEMBRANE PROTEIN TOLC"/>
    <property type="match status" value="1"/>
</dbReference>
<keyword evidence="10" id="KW-1185">Reference proteome</keyword>
<dbReference type="Gene3D" id="1.20.1600.10">
    <property type="entry name" value="Outer membrane efflux proteins (OEP)"/>
    <property type="match status" value="1"/>
</dbReference>
<dbReference type="OrthoDB" id="367883at2"/>
<evidence type="ECO:0000256" key="1">
    <source>
        <dbReference type="ARBA" id="ARBA00004442"/>
    </source>
</evidence>
<evidence type="ECO:0000256" key="3">
    <source>
        <dbReference type="ARBA" id="ARBA00022692"/>
    </source>
</evidence>
<evidence type="ECO:0000313" key="8">
    <source>
        <dbReference type="EMBL" id="WQG92231.1"/>
    </source>
</evidence>
<dbReference type="SUPFAM" id="SSF56954">
    <property type="entry name" value="Outer membrane efflux proteins (OEP)"/>
    <property type="match status" value="1"/>
</dbReference>
<evidence type="ECO:0000313" key="9">
    <source>
        <dbReference type="Proteomes" id="UP000183788"/>
    </source>
</evidence>
<keyword evidence="3" id="KW-0812">Transmembrane</keyword>
<dbReference type="GO" id="GO:0015562">
    <property type="term" value="F:efflux transmembrane transporter activity"/>
    <property type="evidence" value="ECO:0007669"/>
    <property type="project" value="InterPro"/>
</dbReference>
<dbReference type="PANTHER" id="PTHR30026">
    <property type="entry name" value="OUTER MEMBRANE PROTEIN TOLC"/>
    <property type="match status" value="1"/>
</dbReference>
<dbReference type="RefSeq" id="WP_072363836.1">
    <property type="nucleotide sequence ID" value="NZ_CBHWAX010000150.1"/>
</dbReference>
<proteinExistence type="predicted"/>
<reference evidence="7 9" key="1">
    <citation type="submission" date="2016-11" db="EMBL/GenBank/DDBJ databases">
        <authorList>
            <person name="Jaros S."/>
            <person name="Januszkiewicz K."/>
            <person name="Wedrychowicz H."/>
        </authorList>
    </citation>
    <scope>NUCLEOTIDE SEQUENCE [LARGE SCALE GENOMIC DNA]</scope>
    <source>
        <strain evidence="7 9">DSM 784</strain>
    </source>
</reference>
<dbReference type="Proteomes" id="UP001326715">
    <property type="component" value="Chromosome"/>
</dbReference>
<evidence type="ECO:0000256" key="5">
    <source>
        <dbReference type="ARBA" id="ARBA00023237"/>
    </source>
</evidence>
<dbReference type="GO" id="GO:1990281">
    <property type="term" value="C:efflux pump complex"/>
    <property type="evidence" value="ECO:0007669"/>
    <property type="project" value="TreeGrafter"/>
</dbReference>
<feature type="chain" id="PRO_5013221866" evidence="6">
    <location>
        <begin position="19"/>
        <end position="435"/>
    </location>
</feature>
<dbReference type="AlphaFoldDB" id="A0A1K1S6G2"/>
<sequence>MRQFLIIFLISSSLTAGAQGTLSFRSLNEVFAYADAHSVTFKNATQQVLMNKYQTLAAKLDKWKIKGDANLTSTDNTKLGVTFIPAEIFGGPTGTYRQVTFGQQYVTAANFAPQIDILNPFAMAQVRTARASEQVTNATNLLNKKSLYESVAGAYYNILSYQWQIKVTKNSLDNADTLTTIMVNKQQEGIARQQDVNNAKANQLSIQDKLQQLEVNLEEQYSSLKLLCDMDPDTPVSIEETAAPGNFDASLAATGYLTQLQTEWQLKYQEADLRANKRWFMPTITLFSSLGWQQNTNNHPFDGSRWINSNYVGVKMIIPIFPDVGKVAAVRYDRINVAVAKNNFEHAARQDSVNNRQLQLEYQKAFKSARLAGEIAALKEDSYYKNLNIYKEGILSATDLFTAFNDWLNNSLNAVSQQANSDYAKSKIMINNIVK</sequence>
<dbReference type="GO" id="GO:0009279">
    <property type="term" value="C:cell outer membrane"/>
    <property type="evidence" value="ECO:0007669"/>
    <property type="project" value="UniProtKB-SubCell"/>
</dbReference>
<evidence type="ECO:0000256" key="6">
    <source>
        <dbReference type="SAM" id="SignalP"/>
    </source>
</evidence>
<keyword evidence="6" id="KW-0732">Signal</keyword>
<gene>
    <name evidence="7" type="ORF">SAMN05661012_04869</name>
    <name evidence="8" type="ORF">SR876_12005</name>
</gene>
<reference evidence="8 10" key="2">
    <citation type="submission" date="2023-11" db="EMBL/GenBank/DDBJ databases">
        <title>MicrobeMod: A computational toolkit for identifying prokaryotic methylation and restriction-modification with nanopore sequencing.</title>
        <authorList>
            <person name="Crits-Christoph A."/>
            <person name="Kang S.C."/>
            <person name="Lee H."/>
            <person name="Ostrov N."/>
        </authorList>
    </citation>
    <scope>NUCLEOTIDE SEQUENCE [LARGE SCALE GENOMIC DNA]</scope>
    <source>
        <strain evidence="8 10">ATCC 23090</strain>
    </source>
</reference>
<keyword evidence="2" id="KW-1134">Transmembrane beta strand</keyword>